<dbReference type="AlphaFoldDB" id="A0A5R9GGV4"/>
<dbReference type="InterPro" id="IPR029058">
    <property type="entry name" value="AB_hydrolase_fold"/>
</dbReference>
<dbReference type="OrthoDB" id="6191536at2"/>
<dbReference type="PANTHER" id="PTHR43433">
    <property type="entry name" value="HYDROLASE, ALPHA/BETA FOLD FAMILY PROTEIN"/>
    <property type="match status" value="1"/>
</dbReference>
<dbReference type="PANTHER" id="PTHR43433:SF5">
    <property type="entry name" value="AB HYDROLASE-1 DOMAIN-CONTAINING PROTEIN"/>
    <property type="match status" value="1"/>
</dbReference>
<dbReference type="RefSeq" id="WP_138192675.1">
    <property type="nucleotide sequence ID" value="NZ_VCIW01000002.1"/>
</dbReference>
<proteinExistence type="predicted"/>
<organism evidence="2 3">
    <name type="scientific">Paenibacillus antri</name>
    <dbReference type="NCBI Taxonomy" id="2582848"/>
    <lineage>
        <taxon>Bacteria</taxon>
        <taxon>Bacillati</taxon>
        <taxon>Bacillota</taxon>
        <taxon>Bacilli</taxon>
        <taxon>Bacillales</taxon>
        <taxon>Paenibacillaceae</taxon>
        <taxon>Paenibacillus</taxon>
    </lineage>
</organism>
<evidence type="ECO:0000313" key="2">
    <source>
        <dbReference type="EMBL" id="TLS53410.1"/>
    </source>
</evidence>
<gene>
    <name evidence="2" type="ORF">FE782_03830</name>
</gene>
<dbReference type="Proteomes" id="UP000309676">
    <property type="component" value="Unassembled WGS sequence"/>
</dbReference>
<protein>
    <submittedName>
        <fullName evidence="2">Alpha/beta hydrolase</fullName>
    </submittedName>
</protein>
<accession>A0A5R9GGV4</accession>
<dbReference type="Pfam" id="PF00561">
    <property type="entry name" value="Abhydrolase_1"/>
    <property type="match status" value="1"/>
</dbReference>
<dbReference type="PRINTS" id="PR00111">
    <property type="entry name" value="ABHYDROLASE"/>
</dbReference>
<sequence>MPKASVNGTILHYHVHGRGTPIVFIHPPLLNRAVFRYQEVQLADPFQVVTFDIRGHGFSPASETPVTYALIAEDIKALLDHLNIRKAYLCGYSAGAGVAMETMLTYPDRIRGGILLGAMAEPFSLMVRGQLAVASALAKLGMKTSLALLIAKANADMPETFHNLYYEAIRGDIRNWQQYYEAGMKFSATGRLGSIQAPTLLVYGANDRSAYAHGVELHQMMPDSTLARIPDIRHHVPTKGMDAFHDLVTKWIMQHELRAASNGESHVDKNLIKKAMDYDLRIPDDVLADHGIMR</sequence>
<evidence type="ECO:0000313" key="3">
    <source>
        <dbReference type="Proteomes" id="UP000309676"/>
    </source>
</evidence>
<dbReference type="SUPFAM" id="SSF53474">
    <property type="entry name" value="alpha/beta-Hydrolases"/>
    <property type="match status" value="1"/>
</dbReference>
<comment type="caution">
    <text evidence="2">The sequence shown here is derived from an EMBL/GenBank/DDBJ whole genome shotgun (WGS) entry which is preliminary data.</text>
</comment>
<keyword evidence="2" id="KW-0378">Hydrolase</keyword>
<dbReference type="InterPro" id="IPR000073">
    <property type="entry name" value="AB_hydrolase_1"/>
</dbReference>
<dbReference type="GO" id="GO:0016787">
    <property type="term" value="F:hydrolase activity"/>
    <property type="evidence" value="ECO:0007669"/>
    <property type="project" value="UniProtKB-KW"/>
</dbReference>
<feature type="domain" description="AB hydrolase-1" evidence="1">
    <location>
        <begin position="21"/>
        <end position="235"/>
    </location>
</feature>
<name>A0A5R9GGV4_9BACL</name>
<dbReference type="InterPro" id="IPR050471">
    <property type="entry name" value="AB_hydrolase"/>
</dbReference>
<dbReference type="Gene3D" id="3.40.50.1820">
    <property type="entry name" value="alpha/beta hydrolase"/>
    <property type="match status" value="1"/>
</dbReference>
<evidence type="ECO:0000259" key="1">
    <source>
        <dbReference type="Pfam" id="PF00561"/>
    </source>
</evidence>
<reference evidence="2 3" key="1">
    <citation type="submission" date="2019-05" db="EMBL/GenBank/DDBJ databases">
        <authorList>
            <person name="Narsing Rao M.P."/>
            <person name="Li W.J."/>
        </authorList>
    </citation>
    <scope>NUCLEOTIDE SEQUENCE [LARGE SCALE GENOMIC DNA]</scope>
    <source>
        <strain evidence="2 3">SYSU_K30003</strain>
    </source>
</reference>
<keyword evidence="3" id="KW-1185">Reference proteome</keyword>
<dbReference type="EMBL" id="VCIW01000002">
    <property type="protein sequence ID" value="TLS53410.1"/>
    <property type="molecule type" value="Genomic_DNA"/>
</dbReference>